<gene>
    <name evidence="2" type="ORF">H1W37_19210</name>
</gene>
<accession>A0A838XTN5</accession>
<name>A0A838XTN5_9HYPH</name>
<comment type="caution">
    <text evidence="2">The sequence shown here is derived from an EMBL/GenBank/DDBJ whole genome shotgun (WGS) entry which is preliminary data.</text>
</comment>
<dbReference type="Proteomes" id="UP000559404">
    <property type="component" value="Unassembled WGS sequence"/>
</dbReference>
<sequence>MQADIYKENGFFLDEWQLLEDEQALPTEPGRFLVSLERFVAAPEAFASLPEIAILVRAGDDVTVLAPHLDRFTMVAIEFAAFSDGRGYSSARLLRQRLCYHGELRAVGDVLLDQIPLMRRCGFDAFKVVHEPTRRALETGHLAEVPLYLQPAARPDEQPAGARAWARSPAGLAR</sequence>
<dbReference type="Pfam" id="PF06073">
    <property type="entry name" value="DUF934"/>
    <property type="match status" value="1"/>
</dbReference>
<dbReference type="InterPro" id="IPR008318">
    <property type="entry name" value="UCP030820"/>
</dbReference>
<keyword evidence="3" id="KW-1185">Reference proteome</keyword>
<dbReference type="AlphaFoldDB" id="A0A838XTN5"/>
<reference evidence="2 3" key="1">
    <citation type="submission" date="2020-07" db="EMBL/GenBank/DDBJ databases">
        <authorList>
            <person name="Li M."/>
        </authorList>
    </citation>
    <scope>NUCLEOTIDE SEQUENCE [LARGE SCALE GENOMIC DNA]</scope>
    <source>
        <strain evidence="2 3">DSM 23284</strain>
    </source>
</reference>
<organism evidence="2 3">
    <name type="scientific">Stappia taiwanensis</name>
    <dbReference type="NCBI Taxonomy" id="992267"/>
    <lineage>
        <taxon>Bacteria</taxon>
        <taxon>Pseudomonadati</taxon>
        <taxon>Pseudomonadota</taxon>
        <taxon>Alphaproteobacteria</taxon>
        <taxon>Hyphomicrobiales</taxon>
        <taxon>Stappiaceae</taxon>
        <taxon>Stappia</taxon>
    </lineage>
</organism>
<dbReference type="RefSeq" id="WP_181761991.1">
    <property type="nucleotide sequence ID" value="NZ_BMCR01000003.1"/>
</dbReference>
<proteinExistence type="predicted"/>
<evidence type="ECO:0000256" key="1">
    <source>
        <dbReference type="SAM" id="MobiDB-lite"/>
    </source>
</evidence>
<dbReference type="PIRSF" id="PIRSF030820">
    <property type="entry name" value="UCP030820"/>
    <property type="match status" value="1"/>
</dbReference>
<feature type="region of interest" description="Disordered" evidence="1">
    <location>
        <begin position="155"/>
        <end position="174"/>
    </location>
</feature>
<evidence type="ECO:0000313" key="2">
    <source>
        <dbReference type="EMBL" id="MBA4613792.1"/>
    </source>
</evidence>
<evidence type="ECO:0000313" key="3">
    <source>
        <dbReference type="Proteomes" id="UP000559404"/>
    </source>
</evidence>
<protein>
    <submittedName>
        <fullName evidence="2">DUF934 domain-containing protein</fullName>
    </submittedName>
</protein>
<reference evidence="2 3" key="2">
    <citation type="submission" date="2020-08" db="EMBL/GenBank/DDBJ databases">
        <title>Stappia taiwanensis sp. nov., isolated from a coastal thermal spring.</title>
        <authorList>
            <person name="Kampfer P."/>
        </authorList>
    </citation>
    <scope>NUCLEOTIDE SEQUENCE [LARGE SCALE GENOMIC DNA]</scope>
    <source>
        <strain evidence="2 3">DSM 23284</strain>
    </source>
</reference>
<dbReference type="EMBL" id="JACEON010000025">
    <property type="protein sequence ID" value="MBA4613792.1"/>
    <property type="molecule type" value="Genomic_DNA"/>
</dbReference>